<dbReference type="RefSeq" id="WP_248734168.1">
    <property type="nucleotide sequence ID" value="NZ_CALBWS010000003.1"/>
</dbReference>
<gene>
    <name evidence="2" type="ORF">BACCIP111895_00994</name>
</gene>
<evidence type="ECO:0000259" key="1">
    <source>
        <dbReference type="Pfam" id="PF18066"/>
    </source>
</evidence>
<proteinExistence type="predicted"/>
<evidence type="ECO:0000313" key="3">
    <source>
        <dbReference type="Proteomes" id="UP000838308"/>
    </source>
</evidence>
<feature type="domain" description="Phage ABA sandwich" evidence="1">
    <location>
        <begin position="6"/>
        <end position="88"/>
    </location>
</feature>
<keyword evidence="3" id="KW-1185">Reference proteome</keyword>
<comment type="caution">
    <text evidence="2">The sequence shown here is derived from an EMBL/GenBank/DDBJ whole genome shotgun (WGS) entry which is preliminary data.</text>
</comment>
<protein>
    <recommendedName>
        <fullName evidence="1">Phage ABA sandwich domain-containing protein</fullName>
    </recommendedName>
</protein>
<reference evidence="2" key="1">
    <citation type="submission" date="2022-04" db="EMBL/GenBank/DDBJ databases">
        <authorList>
            <person name="Criscuolo A."/>
        </authorList>
    </citation>
    <scope>NUCLEOTIDE SEQUENCE</scope>
    <source>
        <strain evidence="2">CIP111895</strain>
    </source>
</reference>
<sequence>MLKIDAIARRILGWKLNRWDRWYDYEKGIFIHDSEFQPEQNLDHAMRIVERLEELGFTYTIKGVSKVCINDICATGDTLAQAITNAAYSIIEHTSIADSTRMWPKLC</sequence>
<accession>A0ABN8KNV5</accession>
<name>A0ABN8KNV5_9BACI</name>
<dbReference type="Pfam" id="PF18066">
    <property type="entry name" value="Phage_ABA_S"/>
    <property type="match status" value="1"/>
</dbReference>
<dbReference type="Proteomes" id="UP000838308">
    <property type="component" value="Unassembled WGS sequence"/>
</dbReference>
<dbReference type="EMBL" id="CALBWS010000003">
    <property type="protein sequence ID" value="CAH2713840.1"/>
    <property type="molecule type" value="Genomic_DNA"/>
</dbReference>
<dbReference type="InterPro" id="IPR041270">
    <property type="entry name" value="Phage_ABA_S"/>
</dbReference>
<organism evidence="2 3">
    <name type="scientific">Neobacillus rhizosphaerae</name>
    <dbReference type="NCBI Taxonomy" id="2880965"/>
    <lineage>
        <taxon>Bacteria</taxon>
        <taxon>Bacillati</taxon>
        <taxon>Bacillota</taxon>
        <taxon>Bacilli</taxon>
        <taxon>Bacillales</taxon>
        <taxon>Bacillaceae</taxon>
        <taxon>Neobacillus</taxon>
    </lineage>
</organism>
<evidence type="ECO:0000313" key="2">
    <source>
        <dbReference type="EMBL" id="CAH2713840.1"/>
    </source>
</evidence>